<evidence type="ECO:0000313" key="1">
    <source>
        <dbReference type="EMBL" id="CAK5278545.1"/>
    </source>
</evidence>
<sequence>MESPNCQILCPLKSMHPATQCSSLTLVMKTSRSFLPSLTSFSYLANSGTVLLKYPSLSPFTTSFTNDIGATMLLHAFSSSTSASTRTRRLSIMMSMFVVRSHTDETNSFRSAVVVVFWMKLRGTAHPTRVIEPIHPALPLDLDPMHFRQSLPQSQSVQQQAHACPILRDSISRSILCGTVRSARRATSHVGSSLLNHNGLSACTRMEEIRGNGRWAKLLIARLDGGRISAAWAGGGVRTRFFSRMTSQGISLCHFFFCPIHTFASKGISSPIVMTVVIWVAWYLQREFATVSATTGAMGAKIDGGQWRSIN</sequence>
<dbReference type="Proteomes" id="UP001295794">
    <property type="component" value="Unassembled WGS sequence"/>
</dbReference>
<keyword evidence="2" id="KW-1185">Reference proteome</keyword>
<name>A0AAD2K4P9_9AGAR</name>
<accession>A0AAD2K4P9</accession>
<reference evidence="1" key="1">
    <citation type="submission" date="2023-11" db="EMBL/GenBank/DDBJ databases">
        <authorList>
            <person name="De Vega J J."/>
            <person name="De Vega J J."/>
        </authorList>
    </citation>
    <scope>NUCLEOTIDE SEQUENCE</scope>
</reference>
<protein>
    <submittedName>
        <fullName evidence="1">Uncharacterized protein</fullName>
    </submittedName>
</protein>
<dbReference type="EMBL" id="CAVNYO010000423">
    <property type="protein sequence ID" value="CAK5278545.1"/>
    <property type="molecule type" value="Genomic_DNA"/>
</dbReference>
<gene>
    <name evidence="1" type="ORF">MYCIT1_LOCUS27954</name>
</gene>
<proteinExistence type="predicted"/>
<dbReference type="AlphaFoldDB" id="A0AAD2K4P9"/>
<evidence type="ECO:0000313" key="2">
    <source>
        <dbReference type="Proteomes" id="UP001295794"/>
    </source>
</evidence>
<comment type="caution">
    <text evidence="1">The sequence shown here is derived from an EMBL/GenBank/DDBJ whole genome shotgun (WGS) entry which is preliminary data.</text>
</comment>
<organism evidence="1 2">
    <name type="scientific">Mycena citricolor</name>
    <dbReference type="NCBI Taxonomy" id="2018698"/>
    <lineage>
        <taxon>Eukaryota</taxon>
        <taxon>Fungi</taxon>
        <taxon>Dikarya</taxon>
        <taxon>Basidiomycota</taxon>
        <taxon>Agaricomycotina</taxon>
        <taxon>Agaricomycetes</taxon>
        <taxon>Agaricomycetidae</taxon>
        <taxon>Agaricales</taxon>
        <taxon>Marasmiineae</taxon>
        <taxon>Mycenaceae</taxon>
        <taxon>Mycena</taxon>
    </lineage>
</organism>